<feature type="transmembrane region" description="Helical" evidence="1">
    <location>
        <begin position="51"/>
        <end position="73"/>
    </location>
</feature>
<accession>A0AA36GAU9</accession>
<keyword evidence="1" id="KW-0472">Membrane</keyword>
<feature type="transmembrane region" description="Helical" evidence="1">
    <location>
        <begin position="79"/>
        <end position="104"/>
    </location>
</feature>
<organism evidence="2 3">
    <name type="scientific">Mesorhabditis spiculigera</name>
    <dbReference type="NCBI Taxonomy" id="96644"/>
    <lineage>
        <taxon>Eukaryota</taxon>
        <taxon>Metazoa</taxon>
        <taxon>Ecdysozoa</taxon>
        <taxon>Nematoda</taxon>
        <taxon>Chromadorea</taxon>
        <taxon>Rhabditida</taxon>
        <taxon>Rhabditina</taxon>
        <taxon>Rhabditomorpha</taxon>
        <taxon>Rhabditoidea</taxon>
        <taxon>Rhabditidae</taxon>
        <taxon>Mesorhabditinae</taxon>
        <taxon>Mesorhabditis</taxon>
    </lineage>
</organism>
<evidence type="ECO:0000313" key="2">
    <source>
        <dbReference type="EMBL" id="CAJ0581896.1"/>
    </source>
</evidence>
<gene>
    <name evidence="2" type="ORF">MSPICULIGERA_LOCUS20045</name>
</gene>
<name>A0AA36GAU9_9BILA</name>
<sequence length="220" mass="25398">MEFLDVLTILLDLPIPLAIVLDILLIFTFTRSRELCPVFAWCINNIFLTHMAIYICEIVIRLPALFGFFLPFFKANQQVVGKIFFIVMAVWHPQCAYWNCVMAVSRLWSILSSFTFKKFWTQKVRWVTTAIIWAVNLAMTVHIIVNVDCRYWVMGENSISFGTVTPNIITTLYSTYPPNIALILAMLCYAWLSLALSRMKTIPSKVARQTVIAQFLINLR</sequence>
<evidence type="ECO:0000256" key="1">
    <source>
        <dbReference type="SAM" id="Phobius"/>
    </source>
</evidence>
<protein>
    <submittedName>
        <fullName evidence="2">Uncharacterized protein</fullName>
    </submittedName>
</protein>
<feature type="transmembrane region" description="Helical" evidence="1">
    <location>
        <begin position="180"/>
        <end position="199"/>
    </location>
</feature>
<feature type="transmembrane region" description="Helical" evidence="1">
    <location>
        <begin position="6"/>
        <end position="30"/>
    </location>
</feature>
<feature type="transmembrane region" description="Helical" evidence="1">
    <location>
        <begin position="124"/>
        <end position="145"/>
    </location>
</feature>
<comment type="caution">
    <text evidence="2">The sequence shown here is derived from an EMBL/GenBank/DDBJ whole genome shotgun (WGS) entry which is preliminary data.</text>
</comment>
<reference evidence="2" key="1">
    <citation type="submission" date="2023-06" db="EMBL/GenBank/DDBJ databases">
        <authorList>
            <person name="Delattre M."/>
        </authorList>
    </citation>
    <scope>NUCLEOTIDE SEQUENCE</scope>
    <source>
        <strain evidence="2">AF72</strain>
    </source>
</reference>
<feature type="non-terminal residue" evidence="2">
    <location>
        <position position="1"/>
    </location>
</feature>
<dbReference type="Proteomes" id="UP001177023">
    <property type="component" value="Unassembled WGS sequence"/>
</dbReference>
<keyword evidence="1" id="KW-0812">Transmembrane</keyword>
<dbReference type="AlphaFoldDB" id="A0AA36GAU9"/>
<evidence type="ECO:0000313" key="3">
    <source>
        <dbReference type="Proteomes" id="UP001177023"/>
    </source>
</evidence>
<keyword evidence="3" id="KW-1185">Reference proteome</keyword>
<proteinExistence type="predicted"/>
<keyword evidence="1" id="KW-1133">Transmembrane helix</keyword>
<dbReference type="EMBL" id="CATQJA010002664">
    <property type="protein sequence ID" value="CAJ0581896.1"/>
    <property type="molecule type" value="Genomic_DNA"/>
</dbReference>